<dbReference type="Pfam" id="PF00705">
    <property type="entry name" value="PCNA_N"/>
    <property type="match status" value="1"/>
</dbReference>
<sequence>MAAFEFHGAFLLKKTVSHLKKLAEPGYTATFYFSPKGISLLASSQDDQVIGALRFYLGSLSRFICNHPHSLGVNLDQLLTVLDLADDEDSVHIGASEELCQFIFRIRNLEGREICRSVDFIPPNPMHVVMEQIRHLYAVKTAINTGIFIATLHRFFHYGVQDKVAIIVRNSEVELTTGAATEHLFKELNQCLIKGFKRDDDGSYFAEFNFECLISLINESIYMASYVWIYPPYCDGSPHVLQCPIYHIGTITYYFQ</sequence>
<keyword evidence="3" id="KW-1185">Reference proteome</keyword>
<dbReference type="EMBL" id="JAFEMO010000001">
    <property type="protein sequence ID" value="KAH7577921.1"/>
    <property type="molecule type" value="Genomic_DNA"/>
</dbReference>
<dbReference type="SUPFAM" id="SSF55979">
    <property type="entry name" value="DNA clamp"/>
    <property type="match status" value="1"/>
</dbReference>
<dbReference type="Proteomes" id="UP000827721">
    <property type="component" value="Unassembled WGS sequence"/>
</dbReference>
<dbReference type="InterPro" id="IPR022648">
    <property type="entry name" value="Pr_cel_nuc_antig_N"/>
</dbReference>
<evidence type="ECO:0000259" key="1">
    <source>
        <dbReference type="Pfam" id="PF00705"/>
    </source>
</evidence>
<protein>
    <recommendedName>
        <fullName evidence="1">Proliferating cell nuclear antigen PCNA N-terminal domain-containing protein</fullName>
    </recommendedName>
</protein>
<accession>A0ABQ8IMI9</accession>
<reference evidence="2 3" key="1">
    <citation type="submission" date="2021-02" db="EMBL/GenBank/DDBJ databases">
        <title>Plant Genome Project.</title>
        <authorList>
            <person name="Zhang R.-G."/>
        </authorList>
    </citation>
    <scope>NUCLEOTIDE SEQUENCE [LARGE SCALE GENOMIC DNA]</scope>
    <source>
        <tissue evidence="2">Leaves</tissue>
    </source>
</reference>
<dbReference type="Gene3D" id="3.70.10.10">
    <property type="match status" value="1"/>
</dbReference>
<organism evidence="2 3">
    <name type="scientific">Xanthoceras sorbifolium</name>
    <dbReference type="NCBI Taxonomy" id="99658"/>
    <lineage>
        <taxon>Eukaryota</taxon>
        <taxon>Viridiplantae</taxon>
        <taxon>Streptophyta</taxon>
        <taxon>Embryophyta</taxon>
        <taxon>Tracheophyta</taxon>
        <taxon>Spermatophyta</taxon>
        <taxon>Magnoliopsida</taxon>
        <taxon>eudicotyledons</taxon>
        <taxon>Gunneridae</taxon>
        <taxon>Pentapetalae</taxon>
        <taxon>rosids</taxon>
        <taxon>malvids</taxon>
        <taxon>Sapindales</taxon>
        <taxon>Sapindaceae</taxon>
        <taxon>Xanthoceroideae</taxon>
        <taxon>Xanthoceras</taxon>
    </lineage>
</organism>
<dbReference type="InterPro" id="IPR046938">
    <property type="entry name" value="DNA_clamp_sf"/>
</dbReference>
<comment type="caution">
    <text evidence="2">The sequence shown here is derived from an EMBL/GenBank/DDBJ whole genome shotgun (WGS) entry which is preliminary data.</text>
</comment>
<proteinExistence type="predicted"/>
<feature type="domain" description="Proliferating cell nuclear antigen PCNA N-terminal" evidence="1">
    <location>
        <begin position="4"/>
        <end position="106"/>
    </location>
</feature>
<name>A0ABQ8IMI9_9ROSI</name>
<gene>
    <name evidence="2" type="ORF">JRO89_XS01G0316400</name>
</gene>
<evidence type="ECO:0000313" key="2">
    <source>
        <dbReference type="EMBL" id="KAH7577921.1"/>
    </source>
</evidence>
<evidence type="ECO:0000313" key="3">
    <source>
        <dbReference type="Proteomes" id="UP000827721"/>
    </source>
</evidence>